<dbReference type="EMBL" id="JAMXFA010000079">
    <property type="protein sequence ID" value="MCT7981601.1"/>
    <property type="molecule type" value="Genomic_DNA"/>
</dbReference>
<name>A0ABT2NGG0_9CYAN</name>
<proteinExistence type="predicted"/>
<keyword evidence="2" id="KW-1185">Reference proteome</keyword>
<evidence type="ECO:0000313" key="1">
    <source>
        <dbReference type="EMBL" id="MCT7981601.1"/>
    </source>
</evidence>
<dbReference type="Proteomes" id="UP001525961">
    <property type="component" value="Unassembled WGS sequence"/>
</dbReference>
<comment type="caution">
    <text evidence="1">The sequence shown here is derived from an EMBL/GenBank/DDBJ whole genome shotgun (WGS) entry which is preliminary data.</text>
</comment>
<accession>A0ABT2NGG0</accession>
<organism evidence="1 2">
    <name type="scientific">Laspinema olomoucense D3b</name>
    <dbReference type="NCBI Taxonomy" id="2953688"/>
    <lineage>
        <taxon>Bacteria</taxon>
        <taxon>Bacillati</taxon>
        <taxon>Cyanobacteriota</taxon>
        <taxon>Cyanophyceae</taxon>
        <taxon>Oscillatoriophycideae</taxon>
        <taxon>Oscillatoriales</taxon>
        <taxon>Laspinemataceae</taxon>
        <taxon>Laspinema</taxon>
        <taxon>Laspinema olomoucense</taxon>
    </lineage>
</organism>
<protein>
    <submittedName>
        <fullName evidence="1">Uncharacterized protein</fullName>
    </submittedName>
</protein>
<reference evidence="1 2" key="1">
    <citation type="journal article" date="2022" name="Front. Microbiol.">
        <title>High genomic differentiation and limited gene flow indicate recent cryptic speciation within the genus Laspinema (cyanobacteria).</title>
        <authorList>
            <person name="Stanojkovic A."/>
            <person name="Skoupy S."/>
            <person name="Skaloud P."/>
            <person name="Dvorak P."/>
        </authorList>
    </citation>
    <scope>NUCLEOTIDE SEQUENCE [LARGE SCALE GENOMIC DNA]</scope>
    <source>
        <strain evidence="1 2">D3b</strain>
    </source>
</reference>
<evidence type="ECO:0000313" key="2">
    <source>
        <dbReference type="Proteomes" id="UP001525961"/>
    </source>
</evidence>
<gene>
    <name evidence="1" type="ORF">NG792_28155</name>
</gene>
<sequence>MPIQGISYGLTLALGVAIGMSMADMPNDLYVKNLEQKNTDRGSQINSLSSQLESCQKRNDSILSDIQGRINVWSRGESSTD</sequence>
<dbReference type="RefSeq" id="WP_261237756.1">
    <property type="nucleotide sequence ID" value="NZ_JAMXFA010000079.1"/>
</dbReference>